<comment type="caution">
    <text evidence="10">The sequence shown here is derived from an EMBL/GenBank/DDBJ whole genome shotgun (WGS) entry which is preliminary data.</text>
</comment>
<dbReference type="EMBL" id="CANTUO010000002">
    <property type="protein sequence ID" value="CAI5757684.1"/>
    <property type="molecule type" value="Genomic_DNA"/>
</dbReference>
<dbReference type="GO" id="GO:0051015">
    <property type="term" value="F:actin filament binding"/>
    <property type="evidence" value="ECO:0007669"/>
    <property type="project" value="TreeGrafter"/>
</dbReference>
<evidence type="ECO:0000256" key="3">
    <source>
        <dbReference type="ARBA" id="ARBA00022490"/>
    </source>
</evidence>
<dbReference type="GO" id="GO:0005737">
    <property type="term" value="C:cytoplasm"/>
    <property type="evidence" value="ECO:0007669"/>
    <property type="project" value="TreeGrafter"/>
</dbReference>
<evidence type="ECO:0000259" key="9">
    <source>
        <dbReference type="PROSITE" id="PS51263"/>
    </source>
</evidence>
<reference evidence="10" key="1">
    <citation type="submission" date="2022-12" db="EMBL/GenBank/DDBJ databases">
        <authorList>
            <person name="Brejova B."/>
        </authorList>
    </citation>
    <scope>NUCLEOTIDE SEQUENCE</scope>
</reference>
<evidence type="ECO:0000256" key="5">
    <source>
        <dbReference type="ARBA" id="ARBA00023203"/>
    </source>
</evidence>
<evidence type="ECO:0000313" key="11">
    <source>
        <dbReference type="Proteomes" id="UP001152885"/>
    </source>
</evidence>
<keyword evidence="6" id="KW-0206">Cytoskeleton</keyword>
<dbReference type="PANTHER" id="PTHR13759:SF1">
    <property type="entry name" value="TWINFILIN"/>
    <property type="match status" value="1"/>
</dbReference>
<dbReference type="GO" id="GO:0030042">
    <property type="term" value="P:actin filament depolymerization"/>
    <property type="evidence" value="ECO:0007669"/>
    <property type="project" value="TreeGrafter"/>
</dbReference>
<dbReference type="InterPro" id="IPR002108">
    <property type="entry name" value="ADF-H"/>
</dbReference>
<dbReference type="CDD" id="cd11285">
    <property type="entry name" value="ADF_Twf-N_like"/>
    <property type="match status" value="1"/>
</dbReference>
<evidence type="ECO:0000256" key="1">
    <source>
        <dbReference type="ARBA" id="ARBA00004245"/>
    </source>
</evidence>
<keyword evidence="4" id="KW-0677">Repeat</keyword>
<feature type="domain" description="ADF-H" evidence="9">
    <location>
        <begin position="1"/>
        <end position="132"/>
    </location>
</feature>
<dbReference type="Proteomes" id="UP001152885">
    <property type="component" value="Unassembled WGS sequence"/>
</dbReference>
<keyword evidence="3" id="KW-0963">Cytoplasm</keyword>
<evidence type="ECO:0000256" key="7">
    <source>
        <dbReference type="ARBA" id="ARBA00038532"/>
    </source>
</evidence>
<keyword evidence="11" id="KW-1185">Reference proteome</keyword>
<dbReference type="SMART" id="SM00102">
    <property type="entry name" value="ADF"/>
    <property type="match status" value="2"/>
</dbReference>
<dbReference type="GO" id="GO:0051016">
    <property type="term" value="P:barbed-end actin filament capping"/>
    <property type="evidence" value="ECO:0007669"/>
    <property type="project" value="TreeGrafter"/>
</dbReference>
<dbReference type="AlphaFoldDB" id="A0A9W4TUK4"/>
<dbReference type="PANTHER" id="PTHR13759">
    <property type="entry name" value="TWINFILIN"/>
    <property type="match status" value="1"/>
</dbReference>
<comment type="subunit">
    <text evidence="7">Interacts with G-actin; ADP-actin form.</text>
</comment>
<dbReference type="PROSITE" id="PS51263">
    <property type="entry name" value="ADF_H"/>
    <property type="match status" value="2"/>
</dbReference>
<evidence type="ECO:0000256" key="8">
    <source>
        <dbReference type="SAM" id="MobiDB-lite"/>
    </source>
</evidence>
<dbReference type="OrthoDB" id="10006997at2759"/>
<dbReference type="Pfam" id="PF00241">
    <property type="entry name" value="Cofilin_ADF"/>
    <property type="match status" value="2"/>
</dbReference>
<dbReference type="Gene3D" id="3.40.20.10">
    <property type="entry name" value="Severin"/>
    <property type="match status" value="2"/>
</dbReference>
<dbReference type="InterPro" id="IPR029006">
    <property type="entry name" value="ADF-H/Gelsolin-like_dom_sf"/>
</dbReference>
<sequence>MSSQSGITISQELLNVYKKLRENDSLVIKVNDSLIELIPDENYKSNSNDIFGNLKSYIKNEYPQPGYIIVVMDSIQYFISFIPDNAPIKQKMLYASTKNTILNNLGSNNFTKKLNFTELDELNLGSLEDDGVSAPLNDDEKILKDMNNMELENVHGYKKELASMSSSDILYKFDLSLIEQFENLDNKLVIFNIDLKNEVIKLIENYNNIKVNDLISKLESVSVGGPKYVLYNYGSGLAFIYTCPSGSPVKERMIYASFKNTLITELKSKYDVKIDKDLEVGDLEELEISELQGSEVTESPPSSASSSNLKFSKPKGPRRR</sequence>
<proteinExistence type="inferred from homology"/>
<gene>
    <name evidence="10" type="ORF">CANVERA_P2197</name>
</gene>
<dbReference type="GO" id="GO:0003785">
    <property type="term" value="F:actin monomer binding"/>
    <property type="evidence" value="ECO:0007669"/>
    <property type="project" value="TreeGrafter"/>
</dbReference>
<organism evidence="10 11">
    <name type="scientific">Candida verbasci</name>
    <dbReference type="NCBI Taxonomy" id="1227364"/>
    <lineage>
        <taxon>Eukaryota</taxon>
        <taxon>Fungi</taxon>
        <taxon>Dikarya</taxon>
        <taxon>Ascomycota</taxon>
        <taxon>Saccharomycotina</taxon>
        <taxon>Pichiomycetes</taxon>
        <taxon>Debaryomycetaceae</taxon>
        <taxon>Candida/Lodderomyces clade</taxon>
        <taxon>Candida</taxon>
    </lineage>
</organism>
<accession>A0A9W4TUK4</accession>
<feature type="region of interest" description="Disordered" evidence="8">
    <location>
        <begin position="291"/>
        <end position="320"/>
    </location>
</feature>
<evidence type="ECO:0000256" key="6">
    <source>
        <dbReference type="ARBA" id="ARBA00023212"/>
    </source>
</evidence>
<dbReference type="SUPFAM" id="SSF55753">
    <property type="entry name" value="Actin depolymerizing proteins"/>
    <property type="match status" value="2"/>
</dbReference>
<protein>
    <recommendedName>
        <fullName evidence="9">ADF-H domain-containing protein</fullName>
    </recommendedName>
</protein>
<evidence type="ECO:0000313" key="10">
    <source>
        <dbReference type="EMBL" id="CAI5757684.1"/>
    </source>
</evidence>
<name>A0A9W4TUK4_9ASCO</name>
<keyword evidence="5" id="KW-0009">Actin-binding</keyword>
<evidence type="ECO:0000256" key="2">
    <source>
        <dbReference type="ARBA" id="ARBA00009557"/>
    </source>
</evidence>
<comment type="subcellular location">
    <subcellularLocation>
        <location evidence="1">Cytoplasm</location>
        <location evidence="1">Cytoskeleton</location>
    </subcellularLocation>
</comment>
<evidence type="ECO:0000256" key="4">
    <source>
        <dbReference type="ARBA" id="ARBA00022737"/>
    </source>
</evidence>
<feature type="domain" description="ADF-H" evidence="9">
    <location>
        <begin position="161"/>
        <end position="296"/>
    </location>
</feature>
<dbReference type="InterPro" id="IPR028458">
    <property type="entry name" value="Twinfilin"/>
</dbReference>
<dbReference type="GO" id="GO:0005884">
    <property type="term" value="C:actin filament"/>
    <property type="evidence" value="ECO:0007669"/>
    <property type="project" value="TreeGrafter"/>
</dbReference>
<comment type="similarity">
    <text evidence="2">Belongs to the actin-binding proteins ADF family. Twinfilin subfamily.</text>
</comment>